<proteinExistence type="predicted"/>
<reference evidence="1 2" key="1">
    <citation type="journal article" date="2010" name="Cell">
        <title>The genome of Naegleria gruberi illuminates early eukaryotic versatility.</title>
        <authorList>
            <person name="Fritz-Laylin L.K."/>
            <person name="Prochnik S.E."/>
            <person name="Ginger M.L."/>
            <person name="Dacks J.B."/>
            <person name="Carpenter M.L."/>
            <person name="Field M.C."/>
            <person name="Kuo A."/>
            <person name="Paredez A."/>
            <person name="Chapman J."/>
            <person name="Pham J."/>
            <person name="Shu S."/>
            <person name="Neupane R."/>
            <person name="Cipriano M."/>
            <person name="Mancuso J."/>
            <person name="Tu H."/>
            <person name="Salamov A."/>
            <person name="Lindquist E."/>
            <person name="Shapiro H."/>
            <person name="Lucas S."/>
            <person name="Grigoriev I.V."/>
            <person name="Cande W.Z."/>
            <person name="Fulton C."/>
            <person name="Rokhsar D.S."/>
            <person name="Dawson S.C."/>
        </authorList>
    </citation>
    <scope>NUCLEOTIDE SEQUENCE [LARGE SCALE GENOMIC DNA]</scope>
    <source>
        <strain evidence="1 2">NEG-M</strain>
    </source>
</reference>
<organism evidence="2">
    <name type="scientific">Naegleria gruberi</name>
    <name type="common">Amoeba</name>
    <dbReference type="NCBI Taxonomy" id="5762"/>
    <lineage>
        <taxon>Eukaryota</taxon>
        <taxon>Discoba</taxon>
        <taxon>Heterolobosea</taxon>
        <taxon>Tetramitia</taxon>
        <taxon>Eutetramitia</taxon>
        <taxon>Vahlkampfiidae</taxon>
        <taxon>Naegleria</taxon>
    </lineage>
</organism>
<dbReference type="Proteomes" id="UP000006671">
    <property type="component" value="Unassembled WGS sequence"/>
</dbReference>
<protein>
    <submittedName>
        <fullName evidence="1">Predicted protein</fullName>
    </submittedName>
</protein>
<gene>
    <name evidence="1" type="ORF">NAEGRDRAFT_62719</name>
</gene>
<accession>D2V1W5</accession>
<dbReference type="RefSeq" id="XP_002681977.1">
    <property type="nucleotide sequence ID" value="XM_002681931.1"/>
</dbReference>
<evidence type="ECO:0000313" key="2">
    <source>
        <dbReference type="Proteomes" id="UP000006671"/>
    </source>
</evidence>
<evidence type="ECO:0000313" key="1">
    <source>
        <dbReference type="EMBL" id="EFC49233.1"/>
    </source>
</evidence>
<dbReference type="KEGG" id="ngr:NAEGRDRAFT_62719"/>
<keyword evidence="2" id="KW-1185">Reference proteome</keyword>
<dbReference type="AlphaFoldDB" id="D2V1W5"/>
<dbReference type="GeneID" id="8852598"/>
<dbReference type="VEuPathDB" id="AmoebaDB:NAEGRDRAFT_62719"/>
<dbReference type="OrthoDB" id="446290at2759"/>
<dbReference type="OMA" id="CSHTDIV"/>
<dbReference type="EMBL" id="GG738848">
    <property type="protein sequence ID" value="EFC49233.1"/>
    <property type="molecule type" value="Genomic_DNA"/>
</dbReference>
<dbReference type="InParanoid" id="D2V1W5"/>
<name>D2V1W5_NAEGR</name>
<sequence>MNTTTSTGHTRQPQSTIANKYISPLYLSAISKKPNKAPPVKEIPKHKVDSFLQSTIEVKSITHLKDQQSKHVRYNLDPREKYKYPVTSNQEFGWLTSTPSTTLNKENEKFEQTFNNMSHSTREAKYNQSNVRENRKFNFPCSHTDIVKYRNNMILNNHF</sequence>